<evidence type="ECO:0000313" key="2">
    <source>
        <dbReference type="EMBL" id="KAF5542096.1"/>
    </source>
</evidence>
<reference evidence="2 3" key="1">
    <citation type="submission" date="2020-05" db="EMBL/GenBank/DDBJ databases">
        <title>Identification and distribution of gene clusters putatively required for synthesis of sphingolipid metabolism inhibitors in phylogenetically diverse species of the filamentous fungus Fusarium.</title>
        <authorList>
            <person name="Kim H.-S."/>
            <person name="Busman M."/>
            <person name="Brown D.W."/>
            <person name="Divon H."/>
            <person name="Uhlig S."/>
            <person name="Proctor R.H."/>
        </authorList>
    </citation>
    <scope>NUCLEOTIDE SEQUENCE [LARGE SCALE GENOMIC DNA]</scope>
    <source>
        <strain evidence="2 3">NRRL 25196</strain>
    </source>
</reference>
<accession>A0A8H5ISS0</accession>
<organism evidence="2 3">
    <name type="scientific">Fusarium napiforme</name>
    <dbReference type="NCBI Taxonomy" id="42672"/>
    <lineage>
        <taxon>Eukaryota</taxon>
        <taxon>Fungi</taxon>
        <taxon>Dikarya</taxon>
        <taxon>Ascomycota</taxon>
        <taxon>Pezizomycotina</taxon>
        <taxon>Sordariomycetes</taxon>
        <taxon>Hypocreomycetidae</taxon>
        <taxon>Hypocreales</taxon>
        <taxon>Nectriaceae</taxon>
        <taxon>Fusarium</taxon>
        <taxon>Fusarium fujikuroi species complex</taxon>
    </lineage>
</organism>
<feature type="compositionally biased region" description="Acidic residues" evidence="1">
    <location>
        <begin position="229"/>
        <end position="244"/>
    </location>
</feature>
<dbReference type="AlphaFoldDB" id="A0A8H5ISS0"/>
<sequence length="244" mass="27324">MSIAAAVSTALEYRLDAPFARGTTRNALPYVLPYRQWVCVLWPNAEIDPSRAEARRVTQAYWNALDSEFSTDRPLTRLEKWRVMQCVLEAASALRSLVVALSNPCRTTSRNPNGVAPTGPEIHDNTTIEGNIRRTVPAYTRECREANAFVAALERLPTAFETPVDGENDRKKAKLPPMELPDEFIEDMERLVAEGKETACNAVRTIGQGPVRRGAAQATPQKRRRALKEDDDELEESLIWDSEA</sequence>
<gene>
    <name evidence="2" type="ORF">FNAPI_10080</name>
</gene>
<dbReference type="EMBL" id="JAAOAO010000430">
    <property type="protein sequence ID" value="KAF5542096.1"/>
    <property type="molecule type" value="Genomic_DNA"/>
</dbReference>
<feature type="region of interest" description="Disordered" evidence="1">
    <location>
        <begin position="204"/>
        <end position="244"/>
    </location>
</feature>
<name>A0A8H5ISS0_9HYPO</name>
<dbReference type="Proteomes" id="UP000574317">
    <property type="component" value="Unassembled WGS sequence"/>
</dbReference>
<protein>
    <submittedName>
        <fullName evidence="2">Uncharacterized protein</fullName>
    </submittedName>
</protein>
<proteinExistence type="predicted"/>
<evidence type="ECO:0000256" key="1">
    <source>
        <dbReference type="SAM" id="MobiDB-lite"/>
    </source>
</evidence>
<comment type="caution">
    <text evidence="2">The sequence shown here is derived from an EMBL/GenBank/DDBJ whole genome shotgun (WGS) entry which is preliminary data.</text>
</comment>
<keyword evidence="3" id="KW-1185">Reference proteome</keyword>
<evidence type="ECO:0000313" key="3">
    <source>
        <dbReference type="Proteomes" id="UP000574317"/>
    </source>
</evidence>